<feature type="transmembrane region" description="Helical" evidence="5">
    <location>
        <begin position="304"/>
        <end position="322"/>
    </location>
</feature>
<name>A0A545UJZ9_9GAMM</name>
<evidence type="ECO:0000313" key="7">
    <source>
        <dbReference type="EMBL" id="TQV89792.1"/>
    </source>
</evidence>
<feature type="transmembrane region" description="Helical" evidence="5">
    <location>
        <begin position="273"/>
        <end position="292"/>
    </location>
</feature>
<feature type="domain" description="Sodium/calcium exchanger membrane region" evidence="6">
    <location>
        <begin position="4"/>
        <end position="144"/>
    </location>
</feature>
<sequence length="325" mass="34311">MLLYFAMVISGISLLVWSADRFTDGAAAIARNLGIPPLIVGLTIVAMGSSAPEVVVSINAALKGTPGLAIGNAIGSNIANVGLVLGIAALVVPLNVQSATLKREIPVLFSVMILAFMLIIDLHISKIDGVILLFSLGAYLTWLTRSAIKTRNKNDLMLEEIIEELPEQMPNWKASLWVVVGLILLQISSNLLVTGATEIASEFGVSDFLIGVTIVAVGTSLPELAASITGVLKGEHELAIGNVIGSNIFNLLAVLGVPAILTSVEVSRDALMIDYAFMFGITVAVCFMAWGQKNGPGEITRFEGAILLSLFIGYQAYQFLVASNA</sequence>
<feature type="transmembrane region" description="Helical" evidence="5">
    <location>
        <begin position="208"/>
        <end position="232"/>
    </location>
</feature>
<feature type="transmembrane region" description="Helical" evidence="5">
    <location>
        <begin position="68"/>
        <end position="93"/>
    </location>
</feature>
<evidence type="ECO:0000259" key="6">
    <source>
        <dbReference type="Pfam" id="PF01699"/>
    </source>
</evidence>
<evidence type="ECO:0000256" key="2">
    <source>
        <dbReference type="ARBA" id="ARBA00022692"/>
    </source>
</evidence>
<dbReference type="GO" id="GO:0008273">
    <property type="term" value="F:calcium, potassium:sodium antiporter activity"/>
    <property type="evidence" value="ECO:0007669"/>
    <property type="project" value="TreeGrafter"/>
</dbReference>
<organism evidence="7 8">
    <name type="scientific">Aliikangiella coralliicola</name>
    <dbReference type="NCBI Taxonomy" id="2592383"/>
    <lineage>
        <taxon>Bacteria</taxon>
        <taxon>Pseudomonadati</taxon>
        <taxon>Pseudomonadota</taxon>
        <taxon>Gammaproteobacteria</taxon>
        <taxon>Oceanospirillales</taxon>
        <taxon>Pleioneaceae</taxon>
        <taxon>Aliikangiella</taxon>
    </lineage>
</organism>
<dbReference type="InterPro" id="IPR004481">
    <property type="entry name" value="K/Na/Ca-exchanger"/>
</dbReference>
<dbReference type="NCBIfam" id="TIGR00367">
    <property type="entry name" value="calcium/sodium antiporter"/>
    <property type="match status" value="1"/>
</dbReference>
<evidence type="ECO:0000313" key="8">
    <source>
        <dbReference type="Proteomes" id="UP000315439"/>
    </source>
</evidence>
<evidence type="ECO:0000256" key="5">
    <source>
        <dbReference type="SAM" id="Phobius"/>
    </source>
</evidence>
<dbReference type="Gene3D" id="1.20.1420.30">
    <property type="entry name" value="NCX, central ion-binding region"/>
    <property type="match status" value="1"/>
</dbReference>
<keyword evidence="8" id="KW-1185">Reference proteome</keyword>
<keyword evidence="2 5" id="KW-0812">Transmembrane</keyword>
<reference evidence="7 8" key="1">
    <citation type="submission" date="2019-07" db="EMBL/GenBank/DDBJ databases">
        <title>Draft genome for Aliikangiella sp. M105.</title>
        <authorList>
            <person name="Wang G."/>
        </authorList>
    </citation>
    <scope>NUCLEOTIDE SEQUENCE [LARGE SCALE GENOMIC DNA]</scope>
    <source>
        <strain evidence="7 8">M105</strain>
    </source>
</reference>
<evidence type="ECO:0000256" key="1">
    <source>
        <dbReference type="ARBA" id="ARBA00004141"/>
    </source>
</evidence>
<dbReference type="GO" id="GO:0005886">
    <property type="term" value="C:plasma membrane"/>
    <property type="evidence" value="ECO:0007669"/>
    <property type="project" value="TreeGrafter"/>
</dbReference>
<dbReference type="Proteomes" id="UP000315439">
    <property type="component" value="Unassembled WGS sequence"/>
</dbReference>
<keyword evidence="4 5" id="KW-0472">Membrane</keyword>
<evidence type="ECO:0000256" key="3">
    <source>
        <dbReference type="ARBA" id="ARBA00022989"/>
    </source>
</evidence>
<dbReference type="Pfam" id="PF01699">
    <property type="entry name" value="Na_Ca_ex"/>
    <property type="match status" value="2"/>
</dbReference>
<comment type="subcellular location">
    <subcellularLocation>
        <location evidence="1">Membrane</location>
        <topology evidence="1">Multi-pass membrane protein</topology>
    </subcellularLocation>
</comment>
<dbReference type="EMBL" id="VIKS01000001">
    <property type="protein sequence ID" value="TQV89792.1"/>
    <property type="molecule type" value="Genomic_DNA"/>
</dbReference>
<feature type="transmembrane region" description="Helical" evidence="5">
    <location>
        <begin position="129"/>
        <end position="148"/>
    </location>
</feature>
<dbReference type="GO" id="GO:0005262">
    <property type="term" value="F:calcium channel activity"/>
    <property type="evidence" value="ECO:0007669"/>
    <property type="project" value="TreeGrafter"/>
</dbReference>
<protein>
    <submittedName>
        <fullName evidence="7">Calcium/sodium antiporter</fullName>
    </submittedName>
</protein>
<dbReference type="GO" id="GO:0006874">
    <property type="term" value="P:intracellular calcium ion homeostasis"/>
    <property type="evidence" value="ECO:0007669"/>
    <property type="project" value="TreeGrafter"/>
</dbReference>
<dbReference type="PANTHER" id="PTHR10846:SF8">
    <property type="entry name" value="INNER MEMBRANE PROTEIN YRBG"/>
    <property type="match status" value="1"/>
</dbReference>
<dbReference type="AlphaFoldDB" id="A0A545UJZ9"/>
<proteinExistence type="predicted"/>
<dbReference type="OrthoDB" id="9794225at2"/>
<keyword evidence="3 5" id="KW-1133">Transmembrane helix</keyword>
<comment type="caution">
    <text evidence="7">The sequence shown here is derived from an EMBL/GenBank/DDBJ whole genome shotgun (WGS) entry which is preliminary data.</text>
</comment>
<dbReference type="PANTHER" id="PTHR10846">
    <property type="entry name" value="SODIUM/POTASSIUM/CALCIUM EXCHANGER"/>
    <property type="match status" value="1"/>
</dbReference>
<feature type="domain" description="Sodium/calcium exchanger membrane region" evidence="6">
    <location>
        <begin position="176"/>
        <end position="319"/>
    </location>
</feature>
<gene>
    <name evidence="7" type="ORF">FLL46_02620</name>
</gene>
<accession>A0A545UJZ9</accession>
<feature type="transmembrane region" description="Helical" evidence="5">
    <location>
        <begin position="174"/>
        <end position="196"/>
    </location>
</feature>
<feature type="transmembrane region" description="Helical" evidence="5">
    <location>
        <begin position="105"/>
        <end position="122"/>
    </location>
</feature>
<dbReference type="InterPro" id="IPR004837">
    <property type="entry name" value="NaCa_Exmemb"/>
</dbReference>
<dbReference type="InterPro" id="IPR044880">
    <property type="entry name" value="NCX_ion-bd_dom_sf"/>
</dbReference>
<evidence type="ECO:0000256" key="4">
    <source>
        <dbReference type="ARBA" id="ARBA00023136"/>
    </source>
</evidence>
<dbReference type="RefSeq" id="WP_142891856.1">
    <property type="nucleotide sequence ID" value="NZ_ML660160.1"/>
</dbReference>
<feature type="transmembrane region" description="Helical" evidence="5">
    <location>
        <begin position="238"/>
        <end position="261"/>
    </location>
</feature>